<keyword evidence="2" id="KW-1185">Reference proteome</keyword>
<dbReference type="InterPro" id="IPR027417">
    <property type="entry name" value="P-loop_NTPase"/>
</dbReference>
<dbReference type="SUPFAM" id="SSF52540">
    <property type="entry name" value="P-loop containing nucleoside triphosphate hydrolases"/>
    <property type="match status" value="1"/>
</dbReference>
<dbReference type="EMBL" id="JAIHOM010000033">
    <property type="protein sequence ID" value="MCW6036314.1"/>
    <property type="molecule type" value="Genomic_DNA"/>
</dbReference>
<organism evidence="1 2">
    <name type="scientific">Spirulina subsalsa FACHB-351</name>
    <dbReference type="NCBI Taxonomy" id="234711"/>
    <lineage>
        <taxon>Bacteria</taxon>
        <taxon>Bacillati</taxon>
        <taxon>Cyanobacteriota</taxon>
        <taxon>Cyanophyceae</taxon>
        <taxon>Spirulinales</taxon>
        <taxon>Spirulinaceae</taxon>
        <taxon>Spirulina</taxon>
    </lineage>
</organism>
<comment type="caution">
    <text evidence="1">The sequence shown here is derived from an EMBL/GenBank/DDBJ whole genome shotgun (WGS) entry which is preliminary data.</text>
</comment>
<evidence type="ECO:0000313" key="1">
    <source>
        <dbReference type="EMBL" id="MCW6036314.1"/>
    </source>
</evidence>
<proteinExistence type="predicted"/>
<gene>
    <name evidence="1" type="ORF">K4A83_08515</name>
</gene>
<name>A0ABT3L489_9CYAN</name>
<sequence length="314" mass="35428">MRDKAKIQIIRQCLNGRFKASDAIILTSSPRSGSTLLSQILSAIPKSCVLFEPLHIGRVPEAEKAGFSWRTYVDPEIDWPEGATFLRRVFEGRVINDWTSCEMSVGIAYNAEKLIVKFVRANRLLPWICNSFTIPAPIFLIRHPCAVIASQIKYGWDNAKYAPESPPYLDIYPSFRSALEQLNSDVEYLAALWALDQLPVLLQNAPTPWIMITYEELCLRPQRTIERISSRLNLNLDLECALANLKTPSSVVSSSGISGVNGWKRQLTREQITKILQTINKFGITFYSDQDEADYESLYGVKTADHIKSTGYSS</sequence>
<protein>
    <submittedName>
        <fullName evidence="1">Sulfotransferase</fullName>
    </submittedName>
</protein>
<dbReference type="Gene3D" id="3.40.50.300">
    <property type="entry name" value="P-loop containing nucleotide triphosphate hydrolases"/>
    <property type="match status" value="1"/>
</dbReference>
<accession>A0ABT3L489</accession>
<evidence type="ECO:0000313" key="2">
    <source>
        <dbReference type="Proteomes" id="UP001526426"/>
    </source>
</evidence>
<dbReference type="Proteomes" id="UP001526426">
    <property type="component" value="Unassembled WGS sequence"/>
</dbReference>
<reference evidence="1 2" key="1">
    <citation type="submission" date="2021-08" db="EMBL/GenBank/DDBJ databases">
        <title>Draft genome sequence of Spirulina subsalsa with high tolerance to salinity and hype-accumulation of phycocyanin.</title>
        <authorList>
            <person name="Pei H."/>
            <person name="Jiang L."/>
        </authorList>
    </citation>
    <scope>NUCLEOTIDE SEQUENCE [LARGE SCALE GENOMIC DNA]</scope>
    <source>
        <strain evidence="1 2">FACHB-351</strain>
    </source>
</reference>
<dbReference type="Pfam" id="PF13469">
    <property type="entry name" value="Sulfotransfer_3"/>
    <property type="match status" value="1"/>
</dbReference>